<reference evidence="3" key="1">
    <citation type="journal article" date="2019" name="Int. J. Syst. Evol. Microbiol.">
        <title>The Global Catalogue of Microorganisms (GCM) 10K type strain sequencing project: providing services to taxonomists for standard genome sequencing and annotation.</title>
        <authorList>
            <consortium name="The Broad Institute Genomics Platform"/>
            <consortium name="The Broad Institute Genome Sequencing Center for Infectious Disease"/>
            <person name="Wu L."/>
            <person name="Ma J."/>
        </authorList>
    </citation>
    <scope>NUCLEOTIDE SEQUENCE [LARGE SCALE GENOMIC DNA]</scope>
    <source>
        <strain evidence="3">NBRC 108730</strain>
    </source>
</reference>
<feature type="compositionally biased region" description="Polar residues" evidence="1">
    <location>
        <begin position="53"/>
        <end position="65"/>
    </location>
</feature>
<keyword evidence="3" id="KW-1185">Reference proteome</keyword>
<feature type="compositionally biased region" description="Polar residues" evidence="1">
    <location>
        <begin position="10"/>
        <end position="20"/>
    </location>
</feature>
<accession>A0ABQ6JLM8</accession>
<gene>
    <name evidence="2" type="ORF">GCM10025868_37060</name>
</gene>
<evidence type="ECO:0000313" key="2">
    <source>
        <dbReference type="EMBL" id="GMA88456.1"/>
    </source>
</evidence>
<feature type="compositionally biased region" description="Low complexity" evidence="1">
    <location>
        <begin position="97"/>
        <end position="108"/>
    </location>
</feature>
<sequence>MTVVRPDPIDTSTSAIGTTRRSPKRSMSAAANGAVRPKTTRLMVTAVDVGSRDQPNSPSTGSISTPVLDRKPAEAMRAPKVTAATHQARCTRRRTTGEGATGAAGTVR</sequence>
<dbReference type="Proteomes" id="UP001157017">
    <property type="component" value="Unassembled WGS sequence"/>
</dbReference>
<name>A0ABQ6JLM8_9ACTN</name>
<feature type="region of interest" description="Disordered" evidence="1">
    <location>
        <begin position="1"/>
        <end position="108"/>
    </location>
</feature>
<evidence type="ECO:0000256" key="1">
    <source>
        <dbReference type="SAM" id="MobiDB-lite"/>
    </source>
</evidence>
<comment type="caution">
    <text evidence="2">The sequence shown here is derived from an EMBL/GenBank/DDBJ whole genome shotgun (WGS) entry which is preliminary data.</text>
</comment>
<organism evidence="2 3">
    <name type="scientific">Angustibacter aerolatus</name>
    <dbReference type="NCBI Taxonomy" id="1162965"/>
    <lineage>
        <taxon>Bacteria</taxon>
        <taxon>Bacillati</taxon>
        <taxon>Actinomycetota</taxon>
        <taxon>Actinomycetes</taxon>
        <taxon>Kineosporiales</taxon>
        <taxon>Kineosporiaceae</taxon>
    </lineage>
</organism>
<proteinExistence type="predicted"/>
<evidence type="ECO:0000313" key="3">
    <source>
        <dbReference type="Proteomes" id="UP001157017"/>
    </source>
</evidence>
<protein>
    <submittedName>
        <fullName evidence="2">Uncharacterized protein</fullName>
    </submittedName>
</protein>
<dbReference type="EMBL" id="BSUZ01000001">
    <property type="protein sequence ID" value="GMA88456.1"/>
    <property type="molecule type" value="Genomic_DNA"/>
</dbReference>